<dbReference type="EMBL" id="QFYQ01000001">
    <property type="protein sequence ID" value="RAK53305.1"/>
    <property type="molecule type" value="Genomic_DNA"/>
</dbReference>
<evidence type="ECO:0000313" key="2">
    <source>
        <dbReference type="EMBL" id="RAK53305.1"/>
    </source>
</evidence>
<comment type="caution">
    <text evidence="2">The sequence shown here is derived from an EMBL/GenBank/DDBJ whole genome shotgun (WGS) entry which is preliminary data.</text>
</comment>
<gene>
    <name evidence="2" type="ORF">DJ017_01560</name>
</gene>
<evidence type="ECO:0000256" key="1">
    <source>
        <dbReference type="SAM" id="MobiDB-lite"/>
    </source>
</evidence>
<dbReference type="AlphaFoldDB" id="A0A328AFJ8"/>
<keyword evidence="3" id="KW-1185">Reference proteome</keyword>
<proteinExistence type="predicted"/>
<dbReference type="Proteomes" id="UP000249254">
    <property type="component" value="Unassembled WGS sequence"/>
</dbReference>
<evidence type="ECO:0000313" key="3">
    <source>
        <dbReference type="Proteomes" id="UP000249254"/>
    </source>
</evidence>
<sequence>MANRRALRQINGLDAGGGIRSRCRCGARGRRWCGNRWSARRRRRGRGRRGPRRRRCRPRRCSGPRRD</sequence>
<protein>
    <submittedName>
        <fullName evidence="2">Uncharacterized protein</fullName>
    </submittedName>
</protein>
<feature type="region of interest" description="Disordered" evidence="1">
    <location>
        <begin position="40"/>
        <end position="67"/>
    </location>
</feature>
<accession>A0A328AFJ8</accession>
<organism evidence="2 3">
    <name type="scientific">Phenylobacterium soli</name>
    <dbReference type="NCBI Taxonomy" id="2170551"/>
    <lineage>
        <taxon>Bacteria</taxon>
        <taxon>Pseudomonadati</taxon>
        <taxon>Pseudomonadota</taxon>
        <taxon>Alphaproteobacteria</taxon>
        <taxon>Caulobacterales</taxon>
        <taxon>Caulobacteraceae</taxon>
        <taxon>Phenylobacterium</taxon>
    </lineage>
</organism>
<name>A0A328AFJ8_9CAUL</name>
<reference evidence="3" key="1">
    <citation type="submission" date="2018-05" db="EMBL/GenBank/DDBJ databases">
        <authorList>
            <person name="Li X."/>
        </authorList>
    </citation>
    <scope>NUCLEOTIDE SEQUENCE [LARGE SCALE GENOMIC DNA]</scope>
    <source>
        <strain evidence="3">LX32</strain>
    </source>
</reference>